<dbReference type="InterPro" id="IPR029044">
    <property type="entry name" value="Nucleotide-diphossugar_trans"/>
</dbReference>
<feature type="domain" description="MobA-like NTP transferase" evidence="1">
    <location>
        <begin position="4"/>
        <end position="75"/>
    </location>
</feature>
<dbReference type="InterPro" id="IPR025877">
    <property type="entry name" value="MobA-like_NTP_Trfase"/>
</dbReference>
<sequence>ALIAASHPMVGIVACDMPFLNPDLLAFEREKLMETNSDVAIPEANSGLEPFHAVYRRSTCLEPVKSALDAGKWRVDAWFYQIKLLALKSEEMRLYDPHLVSFWNVNTPEDLLHAQKMAVEIKSQRNNFEDREDD</sequence>
<evidence type="ECO:0000313" key="2">
    <source>
        <dbReference type="EMBL" id="GAH05860.1"/>
    </source>
</evidence>
<gene>
    <name evidence="2" type="ORF">S01H4_60697</name>
</gene>
<comment type="caution">
    <text evidence="2">The sequence shown here is derived from an EMBL/GenBank/DDBJ whole genome shotgun (WGS) entry which is preliminary data.</text>
</comment>
<dbReference type="SUPFAM" id="SSF53448">
    <property type="entry name" value="Nucleotide-diphospho-sugar transferases"/>
    <property type="match status" value="1"/>
</dbReference>
<dbReference type="EMBL" id="BART01035848">
    <property type="protein sequence ID" value="GAH05860.1"/>
    <property type="molecule type" value="Genomic_DNA"/>
</dbReference>
<dbReference type="AlphaFoldDB" id="X1DC14"/>
<reference evidence="2" key="1">
    <citation type="journal article" date="2014" name="Front. Microbiol.">
        <title>High frequency of phylogenetically diverse reductive dehalogenase-homologous genes in deep subseafloor sedimentary metagenomes.</title>
        <authorList>
            <person name="Kawai M."/>
            <person name="Futagami T."/>
            <person name="Toyoda A."/>
            <person name="Takaki Y."/>
            <person name="Nishi S."/>
            <person name="Hori S."/>
            <person name="Arai W."/>
            <person name="Tsubouchi T."/>
            <person name="Morono Y."/>
            <person name="Uchiyama I."/>
            <person name="Ito T."/>
            <person name="Fujiyama A."/>
            <person name="Inagaki F."/>
            <person name="Takami H."/>
        </authorList>
    </citation>
    <scope>NUCLEOTIDE SEQUENCE</scope>
    <source>
        <strain evidence="2">Expedition CK06-06</strain>
    </source>
</reference>
<evidence type="ECO:0000259" key="1">
    <source>
        <dbReference type="Pfam" id="PF12804"/>
    </source>
</evidence>
<dbReference type="Gene3D" id="3.90.550.10">
    <property type="entry name" value="Spore Coat Polysaccharide Biosynthesis Protein SpsA, Chain A"/>
    <property type="match status" value="1"/>
</dbReference>
<feature type="non-terminal residue" evidence="2">
    <location>
        <position position="1"/>
    </location>
</feature>
<organism evidence="2">
    <name type="scientific">marine sediment metagenome</name>
    <dbReference type="NCBI Taxonomy" id="412755"/>
    <lineage>
        <taxon>unclassified sequences</taxon>
        <taxon>metagenomes</taxon>
        <taxon>ecological metagenomes</taxon>
    </lineage>
</organism>
<protein>
    <recommendedName>
        <fullName evidence="1">MobA-like NTP transferase domain-containing protein</fullName>
    </recommendedName>
</protein>
<dbReference type="Pfam" id="PF12804">
    <property type="entry name" value="NTP_transf_3"/>
    <property type="match status" value="1"/>
</dbReference>
<proteinExistence type="predicted"/>
<name>X1DC14_9ZZZZ</name>
<dbReference type="GO" id="GO:0016779">
    <property type="term" value="F:nucleotidyltransferase activity"/>
    <property type="evidence" value="ECO:0007669"/>
    <property type="project" value="UniProtKB-ARBA"/>
</dbReference>
<accession>X1DC14</accession>